<evidence type="ECO:0000313" key="2">
    <source>
        <dbReference type="EMBL" id="GMM57202.1"/>
    </source>
</evidence>
<protein>
    <submittedName>
        <fullName evidence="2">Uncharacterized protein</fullName>
    </submittedName>
</protein>
<evidence type="ECO:0000313" key="3">
    <source>
        <dbReference type="Proteomes" id="UP001377567"/>
    </source>
</evidence>
<proteinExistence type="predicted"/>
<accession>A0AAV5S2M8</accession>
<name>A0AAV5S2M8_MAUHU</name>
<dbReference type="AlphaFoldDB" id="A0AAV5S2M8"/>
<gene>
    <name evidence="2" type="ORF">DAKH74_038180</name>
</gene>
<organism evidence="2 3">
    <name type="scientific">Maudiozyma humilis</name>
    <name type="common">Sour dough yeast</name>
    <name type="synonym">Kazachstania humilis</name>
    <dbReference type="NCBI Taxonomy" id="51915"/>
    <lineage>
        <taxon>Eukaryota</taxon>
        <taxon>Fungi</taxon>
        <taxon>Dikarya</taxon>
        <taxon>Ascomycota</taxon>
        <taxon>Saccharomycotina</taxon>
        <taxon>Saccharomycetes</taxon>
        <taxon>Saccharomycetales</taxon>
        <taxon>Saccharomycetaceae</taxon>
        <taxon>Maudiozyma</taxon>
    </lineage>
</organism>
<comment type="caution">
    <text evidence="2">The sequence shown here is derived from an EMBL/GenBank/DDBJ whole genome shotgun (WGS) entry which is preliminary data.</text>
</comment>
<reference evidence="2 3" key="1">
    <citation type="journal article" date="2023" name="Elife">
        <title>Identification of key yeast species and microbe-microbe interactions impacting larval growth of Drosophila in the wild.</title>
        <authorList>
            <person name="Mure A."/>
            <person name="Sugiura Y."/>
            <person name="Maeda R."/>
            <person name="Honda K."/>
            <person name="Sakurai N."/>
            <person name="Takahashi Y."/>
            <person name="Watada M."/>
            <person name="Katoh T."/>
            <person name="Gotoh A."/>
            <person name="Gotoh Y."/>
            <person name="Taniguchi I."/>
            <person name="Nakamura K."/>
            <person name="Hayashi T."/>
            <person name="Katayama T."/>
            <person name="Uemura T."/>
            <person name="Hattori Y."/>
        </authorList>
    </citation>
    <scope>NUCLEOTIDE SEQUENCE [LARGE SCALE GENOMIC DNA]</scope>
    <source>
        <strain evidence="2 3">KH-74</strain>
    </source>
</reference>
<keyword evidence="3" id="KW-1185">Reference proteome</keyword>
<evidence type="ECO:0000256" key="1">
    <source>
        <dbReference type="SAM" id="MobiDB-lite"/>
    </source>
</evidence>
<sequence length="102" mass="11013">MPPSFLDTPPYPNTLATRRNITHGLPLLTTPGAPRLTLASGASQELPGRSSAFKRNYGPNLDNRFDGFASNVLPKPPKSSLESVCPQPVVNPGPSYPRMLTR</sequence>
<dbReference type="EMBL" id="BTGD01000011">
    <property type="protein sequence ID" value="GMM57202.1"/>
    <property type="molecule type" value="Genomic_DNA"/>
</dbReference>
<dbReference type="Proteomes" id="UP001377567">
    <property type="component" value="Unassembled WGS sequence"/>
</dbReference>
<feature type="region of interest" description="Disordered" evidence="1">
    <location>
        <begin position="68"/>
        <end position="102"/>
    </location>
</feature>